<dbReference type="EMBL" id="LR586016">
    <property type="protein sequence ID" value="VIP03679.1"/>
    <property type="molecule type" value="Genomic_DNA"/>
</dbReference>
<dbReference type="AlphaFoldDB" id="A0A6C2YR93"/>
<protein>
    <recommendedName>
        <fullName evidence="3">2-oxoacid dehydrogenase acyltransferase catalytic domain-containing protein</fullName>
    </recommendedName>
</protein>
<dbReference type="InterPro" id="IPR023213">
    <property type="entry name" value="CAT-like_dom_sf"/>
</dbReference>
<proteinExistence type="predicted"/>
<dbReference type="EMBL" id="LR593887">
    <property type="protein sequence ID" value="VTS04726.1"/>
    <property type="molecule type" value="Genomic_DNA"/>
</dbReference>
<sequence length="252" mass="28326">MAGIRTLRLSAPRRFIADLMRVSQSMPLVAFHRTMALQPVIAARSEAAAAGVKIPWSVLISKAYAQVARRRPELRRCFVRSPWARIAEFPKSIAAIAMEREYGGELAVFFVQFPEIESESLLESAVRLQRYQSDPVESSGTNRRVLRMSKYPWPIRPMLWDLAVNWLPSWRQKYLGTFGLSVTAGMGATAVQLLSPQTTTLHYDAIQPDGTMVMRLTFDHRVLDGGPVARAMVDLEATLNGEIVEELRGLIR</sequence>
<evidence type="ECO:0000313" key="1">
    <source>
        <dbReference type="EMBL" id="VIP03679.1"/>
    </source>
</evidence>
<dbReference type="RefSeq" id="WP_162658843.1">
    <property type="nucleotide sequence ID" value="NZ_LR593887.1"/>
</dbReference>
<gene>
    <name evidence="1" type="ORF">GMBLW1_02810</name>
</gene>
<name>A0A6C2YR93_9BACT</name>
<dbReference type="Gene3D" id="3.30.559.10">
    <property type="entry name" value="Chloramphenicol acetyltransferase-like domain"/>
    <property type="match status" value="1"/>
</dbReference>
<accession>A0A6C2YR93</accession>
<dbReference type="Proteomes" id="UP000464378">
    <property type="component" value="Chromosome"/>
</dbReference>
<dbReference type="SUPFAM" id="SSF52777">
    <property type="entry name" value="CoA-dependent acyltransferases"/>
    <property type="match status" value="1"/>
</dbReference>
<organism evidence="1">
    <name type="scientific">Tuwongella immobilis</name>
    <dbReference type="NCBI Taxonomy" id="692036"/>
    <lineage>
        <taxon>Bacteria</taxon>
        <taxon>Pseudomonadati</taxon>
        <taxon>Planctomycetota</taxon>
        <taxon>Planctomycetia</taxon>
        <taxon>Gemmatales</taxon>
        <taxon>Gemmataceae</taxon>
        <taxon>Tuwongella</taxon>
    </lineage>
</organism>
<reference evidence="1" key="1">
    <citation type="submission" date="2019-04" db="EMBL/GenBank/DDBJ databases">
        <authorList>
            <consortium name="Science for Life Laboratories"/>
        </authorList>
    </citation>
    <scope>NUCLEOTIDE SEQUENCE</scope>
    <source>
        <strain evidence="1">MBLW1</strain>
    </source>
</reference>
<dbReference type="InParanoid" id="A0A6C2YR93"/>
<keyword evidence="2" id="KW-1185">Reference proteome</keyword>
<dbReference type="KEGG" id="tim:GMBLW1_02810"/>
<evidence type="ECO:0008006" key="3">
    <source>
        <dbReference type="Google" id="ProtNLM"/>
    </source>
</evidence>
<evidence type="ECO:0000313" key="2">
    <source>
        <dbReference type="Proteomes" id="UP000464378"/>
    </source>
</evidence>